<keyword evidence="3" id="KW-1185">Reference proteome</keyword>
<gene>
    <name evidence="2" type="ORF">ACFPRH_30285</name>
</gene>
<dbReference type="EMBL" id="JBHSKP010000028">
    <property type="protein sequence ID" value="MFC5156009.1"/>
    <property type="molecule type" value="Genomic_DNA"/>
</dbReference>
<reference evidence="3" key="1">
    <citation type="journal article" date="2019" name="Int. J. Syst. Evol. Microbiol.">
        <title>The Global Catalogue of Microorganisms (GCM) 10K type strain sequencing project: providing services to taxonomists for standard genome sequencing and annotation.</title>
        <authorList>
            <consortium name="The Broad Institute Genomics Platform"/>
            <consortium name="The Broad Institute Genome Sequencing Center for Infectious Disease"/>
            <person name="Wu L."/>
            <person name="Ma J."/>
        </authorList>
    </citation>
    <scope>NUCLEOTIDE SEQUENCE [LARGE SCALE GENOMIC DNA]</scope>
    <source>
        <strain evidence="3">PCU 266</strain>
    </source>
</reference>
<evidence type="ECO:0000256" key="1">
    <source>
        <dbReference type="SAM" id="MobiDB-lite"/>
    </source>
</evidence>
<feature type="region of interest" description="Disordered" evidence="1">
    <location>
        <begin position="200"/>
        <end position="228"/>
    </location>
</feature>
<comment type="caution">
    <text evidence="2">The sequence shown here is derived from an EMBL/GenBank/DDBJ whole genome shotgun (WGS) entry which is preliminary data.</text>
</comment>
<protein>
    <submittedName>
        <fullName evidence="2">Uncharacterized protein</fullName>
    </submittedName>
</protein>
<evidence type="ECO:0000313" key="2">
    <source>
        <dbReference type="EMBL" id="MFC5156009.1"/>
    </source>
</evidence>
<name>A0ABW0AU62_9ACTN</name>
<feature type="compositionally biased region" description="Low complexity" evidence="1">
    <location>
        <begin position="200"/>
        <end position="211"/>
    </location>
</feature>
<dbReference type="Proteomes" id="UP001596160">
    <property type="component" value="Unassembled WGS sequence"/>
</dbReference>
<feature type="region of interest" description="Disordered" evidence="1">
    <location>
        <begin position="155"/>
        <end position="182"/>
    </location>
</feature>
<dbReference type="RefSeq" id="WP_344478521.1">
    <property type="nucleotide sequence ID" value="NZ_BAAASB010000010.1"/>
</dbReference>
<evidence type="ECO:0000313" key="3">
    <source>
        <dbReference type="Proteomes" id="UP001596160"/>
    </source>
</evidence>
<accession>A0ABW0AU62</accession>
<sequence>MAVEAGARREERVAGRVWTVRLDPHGRPSAGAVRLFCSRPTCADERFPGGATAGRKAAIGHVNTHLARIREGGGPRGEAWCACRAADCAWHTPDSTAVRRGGANPAAGAVRCGGPVVLAVYADRAGRLWRIAEMCARCAAATPNCRVLDTAPPPARTAPAGAGQAWGSPDTKPEPAGGTVGDGAAAVFSDHTSSLAADAASAAGPAAVPRARTSSPAPASRRAKQWGKIAQRTVPHDLEPDVLRLELIELGDAFRAYQQRPEPDLVLLAELHERKARAFALWADVTGDGSLHHEAKRAQKAAQTTREMHANRGGQAAGDTVSGDGPVVERLLTRQQAVHARSVLDYTAAHAPRPEAEVRLAVLMLTLRAVRAGTGNITGQDLTGWLHNDAERVLEHLVANGWLRLPGTIAEVMASRSEDPTAIAVPTLLPERPHPFGFGKTTRARISGWTQKAVGDRKIRNKKAGAATRLLALYTAAHTRPDGRLGPAEDGGLDLNQVAAFTALTPDQVGEHAGLLVAADWLTEADTAGGRLRGQLTERVLPLGGLL</sequence>
<organism evidence="2 3">
    <name type="scientific">Streptomyces amakusaensis</name>
    <dbReference type="NCBI Taxonomy" id="67271"/>
    <lineage>
        <taxon>Bacteria</taxon>
        <taxon>Bacillati</taxon>
        <taxon>Actinomycetota</taxon>
        <taxon>Actinomycetes</taxon>
        <taxon>Kitasatosporales</taxon>
        <taxon>Streptomycetaceae</taxon>
        <taxon>Streptomyces</taxon>
    </lineage>
</organism>
<proteinExistence type="predicted"/>